<feature type="compositionally biased region" description="Basic and acidic residues" evidence="1">
    <location>
        <begin position="7"/>
        <end position="36"/>
    </location>
</feature>
<dbReference type="OrthoDB" id="10457945at2759"/>
<evidence type="ECO:0000313" key="2">
    <source>
        <dbReference type="EMBL" id="CAE7692105.1"/>
    </source>
</evidence>
<protein>
    <submittedName>
        <fullName evidence="2">Uncharacterized protein</fullName>
    </submittedName>
</protein>
<sequence>MWASPKQEPKGSTEADDRQSAHSRVKWGDCQDRSEVRAAGSRSSQDDDRERSTPGLQKHSAMQETTQHSLAGIDGTGLVSGSLEF</sequence>
<accession>A0A812WLI8</accession>
<feature type="compositionally biased region" description="Polar residues" evidence="1">
    <location>
        <begin position="60"/>
        <end position="69"/>
    </location>
</feature>
<dbReference type="Proteomes" id="UP000601435">
    <property type="component" value="Unassembled WGS sequence"/>
</dbReference>
<dbReference type="AlphaFoldDB" id="A0A812WLI8"/>
<keyword evidence="3" id="KW-1185">Reference proteome</keyword>
<proteinExistence type="predicted"/>
<dbReference type="EMBL" id="CAJNJA010034391">
    <property type="protein sequence ID" value="CAE7692105.1"/>
    <property type="molecule type" value="Genomic_DNA"/>
</dbReference>
<reference evidence="2" key="1">
    <citation type="submission" date="2021-02" db="EMBL/GenBank/DDBJ databases">
        <authorList>
            <person name="Dougan E. K."/>
            <person name="Rhodes N."/>
            <person name="Thang M."/>
            <person name="Chan C."/>
        </authorList>
    </citation>
    <scope>NUCLEOTIDE SEQUENCE</scope>
</reference>
<gene>
    <name evidence="2" type="ORF">SNEC2469_LOCUS19933</name>
</gene>
<evidence type="ECO:0000313" key="3">
    <source>
        <dbReference type="Proteomes" id="UP000601435"/>
    </source>
</evidence>
<evidence type="ECO:0000256" key="1">
    <source>
        <dbReference type="SAM" id="MobiDB-lite"/>
    </source>
</evidence>
<organism evidence="2 3">
    <name type="scientific">Symbiodinium necroappetens</name>
    <dbReference type="NCBI Taxonomy" id="1628268"/>
    <lineage>
        <taxon>Eukaryota</taxon>
        <taxon>Sar</taxon>
        <taxon>Alveolata</taxon>
        <taxon>Dinophyceae</taxon>
        <taxon>Suessiales</taxon>
        <taxon>Symbiodiniaceae</taxon>
        <taxon>Symbiodinium</taxon>
    </lineage>
</organism>
<feature type="region of interest" description="Disordered" evidence="1">
    <location>
        <begin position="1"/>
        <end position="85"/>
    </location>
</feature>
<comment type="caution">
    <text evidence="2">The sequence shown here is derived from an EMBL/GenBank/DDBJ whole genome shotgun (WGS) entry which is preliminary data.</text>
</comment>
<name>A0A812WLI8_9DINO</name>